<dbReference type="GeneID" id="36322924"/>
<dbReference type="SUPFAM" id="SSF50370">
    <property type="entry name" value="Ricin B-like lectins"/>
    <property type="match status" value="1"/>
</dbReference>
<dbReference type="InterPro" id="IPR035992">
    <property type="entry name" value="Ricin_B-like_lectins"/>
</dbReference>
<evidence type="ECO:0000313" key="2">
    <source>
        <dbReference type="EMBL" id="OSX57308.1"/>
    </source>
</evidence>
<dbReference type="EMBL" id="KZ110609">
    <property type="protein sequence ID" value="OSX57308.1"/>
    <property type="molecule type" value="Genomic_DNA"/>
</dbReference>
<dbReference type="STRING" id="670580.A0A1X6MLU2"/>
<evidence type="ECO:0008006" key="4">
    <source>
        <dbReference type="Google" id="ProtNLM"/>
    </source>
</evidence>
<dbReference type="Proteomes" id="UP000194127">
    <property type="component" value="Unassembled WGS sequence"/>
</dbReference>
<organism evidence="2 3">
    <name type="scientific">Postia placenta MAD-698-R-SB12</name>
    <dbReference type="NCBI Taxonomy" id="670580"/>
    <lineage>
        <taxon>Eukaryota</taxon>
        <taxon>Fungi</taxon>
        <taxon>Dikarya</taxon>
        <taxon>Basidiomycota</taxon>
        <taxon>Agaricomycotina</taxon>
        <taxon>Agaricomycetes</taxon>
        <taxon>Polyporales</taxon>
        <taxon>Adustoporiaceae</taxon>
        <taxon>Rhodonia</taxon>
    </lineage>
</organism>
<name>A0A1X6MLU2_9APHY</name>
<dbReference type="CDD" id="cd23714">
    <property type="entry name" value="beta-trefoil_Ricin_MtaL"/>
    <property type="match status" value="1"/>
</dbReference>
<dbReference type="RefSeq" id="XP_024334102.1">
    <property type="nucleotide sequence ID" value="XM_024477974.1"/>
</dbReference>
<evidence type="ECO:0000256" key="1">
    <source>
        <dbReference type="SAM" id="MobiDB-lite"/>
    </source>
</evidence>
<sequence length="138" mass="15444">MPIPTGRYIIQNIRSKNQLQLPDPNDGSPVQATSEDHTGTIPLRWNIVQLGNGKYTIQNQDNASYANCGHRSSPGDEVVGRRNGQQFSIQETRVRGQYTIAPSDSQLCWSLPDDELDTPVVLASSFTDSRNQWQFIRA</sequence>
<gene>
    <name evidence="2" type="ORF">POSPLADRAFT_1041779</name>
</gene>
<keyword evidence="3" id="KW-1185">Reference proteome</keyword>
<dbReference type="Gene3D" id="2.80.10.50">
    <property type="match status" value="1"/>
</dbReference>
<dbReference type="OrthoDB" id="3266227at2759"/>
<protein>
    <recommendedName>
        <fullName evidence="4">Ricin B lectin domain-containing protein</fullName>
    </recommendedName>
</protein>
<dbReference type="AlphaFoldDB" id="A0A1X6MLU2"/>
<reference evidence="2 3" key="1">
    <citation type="submission" date="2017-04" db="EMBL/GenBank/DDBJ databases">
        <title>Genome Sequence of the Model Brown-Rot Fungus Postia placenta SB12.</title>
        <authorList>
            <consortium name="DOE Joint Genome Institute"/>
            <person name="Gaskell J."/>
            <person name="Kersten P."/>
            <person name="Larrondo L.F."/>
            <person name="Canessa P."/>
            <person name="Martinez D."/>
            <person name="Hibbett D."/>
            <person name="Schmoll M."/>
            <person name="Kubicek C.P."/>
            <person name="Martinez A.T."/>
            <person name="Yadav J."/>
            <person name="Master E."/>
            <person name="Magnuson J.K."/>
            <person name="James T."/>
            <person name="Yaver D."/>
            <person name="Berka R."/>
            <person name="Labutti K."/>
            <person name="Lipzen A."/>
            <person name="Aerts A."/>
            <person name="Barry K."/>
            <person name="Henrissat B."/>
            <person name="Blanchette R."/>
            <person name="Grigoriev I."/>
            <person name="Cullen D."/>
        </authorList>
    </citation>
    <scope>NUCLEOTIDE SEQUENCE [LARGE SCALE GENOMIC DNA]</scope>
    <source>
        <strain evidence="2 3">MAD-698-R-SB12</strain>
    </source>
</reference>
<accession>A0A1X6MLU2</accession>
<evidence type="ECO:0000313" key="3">
    <source>
        <dbReference type="Proteomes" id="UP000194127"/>
    </source>
</evidence>
<proteinExistence type="predicted"/>
<feature type="region of interest" description="Disordered" evidence="1">
    <location>
        <begin position="18"/>
        <end position="38"/>
    </location>
</feature>